<accession>I3CCD3</accession>
<dbReference type="InterPro" id="IPR005625">
    <property type="entry name" value="PepSY-ass_TM"/>
</dbReference>
<evidence type="ECO:0008006" key="4">
    <source>
        <dbReference type="Google" id="ProtNLM"/>
    </source>
</evidence>
<organism evidence="2 3">
    <name type="scientific">Beggiatoa alba B18LD</name>
    <dbReference type="NCBI Taxonomy" id="395493"/>
    <lineage>
        <taxon>Bacteria</taxon>
        <taxon>Pseudomonadati</taxon>
        <taxon>Pseudomonadota</taxon>
        <taxon>Gammaproteobacteria</taxon>
        <taxon>Thiotrichales</taxon>
        <taxon>Thiotrichaceae</taxon>
        <taxon>Beggiatoa</taxon>
    </lineage>
</organism>
<sequence length="246" mass="27791">MSFKFNARTWHAWLSFILAIPFLIVAVTAIFLYHGQALGFRDKMINVSWLPAYSDAPRNDPQSDIRIFLPVTDGAWIGTAGGLVRQTSDNVQLLPQFAGQEIRNLFQWTGKTVVLTQQGLWLENNNEWKRISPRGFITSAFVAGEQLYLVLRGKPLQTTNDGGQTWVDVTQFKDTLAKLPPSEAKAGEISIARFIRDLHTGTAIVGHDAEWLWGDIIAAIFLFLIGTGIYLWWRGQLRRLISKFQS</sequence>
<feature type="transmembrane region" description="Helical" evidence="1">
    <location>
        <begin position="12"/>
        <end position="33"/>
    </location>
</feature>
<reference evidence="2 3" key="1">
    <citation type="submission" date="2011-11" db="EMBL/GenBank/DDBJ databases">
        <title>Improved High-Quality Draft sequence of Beggiatoa alba B18lD.</title>
        <authorList>
            <consortium name="US DOE Joint Genome Institute"/>
            <person name="Lucas S."/>
            <person name="Han J."/>
            <person name="Lapidus A."/>
            <person name="Cheng J.-F."/>
            <person name="Goodwin L."/>
            <person name="Pitluck S."/>
            <person name="Peters L."/>
            <person name="Mikhailova N."/>
            <person name="Held B."/>
            <person name="Detter J.C."/>
            <person name="Han C."/>
            <person name="Tapia R."/>
            <person name="Land M."/>
            <person name="Hauser L."/>
            <person name="Kyrpides N."/>
            <person name="Ivanova N."/>
            <person name="Pagani I."/>
            <person name="Samuel K."/>
            <person name="Teske A."/>
            <person name="Mueller J."/>
            <person name="Woyke T."/>
        </authorList>
    </citation>
    <scope>NUCLEOTIDE SEQUENCE [LARGE SCALE GENOMIC DNA]</scope>
    <source>
        <strain evidence="2 3">B18LD</strain>
    </source>
</reference>
<dbReference type="Pfam" id="PF03929">
    <property type="entry name" value="PepSY_TM"/>
    <property type="match status" value="1"/>
</dbReference>
<dbReference type="EMBL" id="JH600070">
    <property type="protein sequence ID" value="EIJ41276.1"/>
    <property type="molecule type" value="Genomic_DNA"/>
</dbReference>
<keyword evidence="1" id="KW-1133">Transmembrane helix</keyword>
<dbReference type="eggNOG" id="ENOG5034286">
    <property type="taxonomic scope" value="Bacteria"/>
</dbReference>
<dbReference type="OrthoDB" id="7063934at2"/>
<protein>
    <recommendedName>
        <fullName evidence="4">PepSY-associated TM helix</fullName>
    </recommendedName>
</protein>
<dbReference type="RefSeq" id="WP_002683068.1">
    <property type="nucleotide sequence ID" value="NZ_JH600070.1"/>
</dbReference>
<evidence type="ECO:0000313" key="2">
    <source>
        <dbReference type="EMBL" id="EIJ41276.1"/>
    </source>
</evidence>
<gene>
    <name evidence="2" type="ORF">BegalDRAFT_0356</name>
</gene>
<feature type="transmembrane region" description="Helical" evidence="1">
    <location>
        <begin position="211"/>
        <end position="233"/>
    </location>
</feature>
<dbReference type="Proteomes" id="UP000005744">
    <property type="component" value="Unassembled WGS sequence"/>
</dbReference>
<evidence type="ECO:0000313" key="3">
    <source>
        <dbReference type="Proteomes" id="UP000005744"/>
    </source>
</evidence>
<dbReference type="HOGENOM" id="CLU_1127358_0_0_6"/>
<keyword evidence="1" id="KW-0472">Membrane</keyword>
<evidence type="ECO:0000256" key="1">
    <source>
        <dbReference type="SAM" id="Phobius"/>
    </source>
</evidence>
<name>I3CCD3_9GAMM</name>
<proteinExistence type="predicted"/>
<dbReference type="STRING" id="395493.BegalDRAFT_0356"/>
<keyword evidence="3" id="KW-1185">Reference proteome</keyword>
<keyword evidence="1" id="KW-0812">Transmembrane</keyword>
<dbReference type="AlphaFoldDB" id="I3CCD3"/>